<dbReference type="InterPro" id="IPR008974">
    <property type="entry name" value="TRAF-like"/>
</dbReference>
<keyword evidence="3" id="KW-1185">Reference proteome</keyword>
<dbReference type="Proteomes" id="UP001165289">
    <property type="component" value="Unassembled WGS sequence"/>
</dbReference>
<accession>A0AAV7K401</accession>
<dbReference type="Pfam" id="PF21355">
    <property type="entry name" value="TRAF-mep_MATH"/>
    <property type="match status" value="1"/>
</dbReference>
<proteinExistence type="predicted"/>
<comment type="caution">
    <text evidence="2">The sequence shown here is derived from an EMBL/GenBank/DDBJ whole genome shotgun (WGS) entry which is preliminary data.</text>
</comment>
<evidence type="ECO:0000313" key="2">
    <source>
        <dbReference type="EMBL" id="KAI6655963.1"/>
    </source>
</evidence>
<dbReference type="AlphaFoldDB" id="A0AAV7K401"/>
<gene>
    <name evidence="2" type="ORF">LOD99_1697</name>
</gene>
<evidence type="ECO:0000313" key="3">
    <source>
        <dbReference type="Proteomes" id="UP001165289"/>
    </source>
</evidence>
<protein>
    <recommendedName>
        <fullName evidence="1">TRAF1-6 MATH domain-containing protein</fullName>
    </recommendedName>
</protein>
<feature type="domain" description="TRAF1-6 MATH" evidence="1">
    <location>
        <begin position="8"/>
        <end position="97"/>
    </location>
</feature>
<sequence length="107" mass="12383">MESWYADKVGVFICIMNGACNDKLHWPIKYKSTFILFNQINNQNNFVHANVVTNLDKYSESLKRPTELRNKGLGTGSFILCTEILEEKYNKEDSITLQIRVELLPLL</sequence>
<name>A0AAV7K401_9METZ</name>
<dbReference type="SUPFAM" id="SSF49599">
    <property type="entry name" value="TRAF domain-like"/>
    <property type="match status" value="1"/>
</dbReference>
<organism evidence="2 3">
    <name type="scientific">Oopsacas minuta</name>
    <dbReference type="NCBI Taxonomy" id="111878"/>
    <lineage>
        <taxon>Eukaryota</taxon>
        <taxon>Metazoa</taxon>
        <taxon>Porifera</taxon>
        <taxon>Hexactinellida</taxon>
        <taxon>Hexasterophora</taxon>
        <taxon>Lyssacinosida</taxon>
        <taxon>Leucopsacidae</taxon>
        <taxon>Oopsacas</taxon>
    </lineage>
</organism>
<evidence type="ECO:0000259" key="1">
    <source>
        <dbReference type="Pfam" id="PF21355"/>
    </source>
</evidence>
<dbReference type="EMBL" id="JAKMXF010000166">
    <property type="protein sequence ID" value="KAI6655963.1"/>
    <property type="molecule type" value="Genomic_DNA"/>
</dbReference>
<reference evidence="2 3" key="1">
    <citation type="journal article" date="2023" name="BMC Biol.">
        <title>The compact genome of the sponge Oopsacas minuta (Hexactinellida) is lacking key metazoan core genes.</title>
        <authorList>
            <person name="Santini S."/>
            <person name="Schenkelaars Q."/>
            <person name="Jourda C."/>
            <person name="Duchesne M."/>
            <person name="Belahbib H."/>
            <person name="Rocher C."/>
            <person name="Selva M."/>
            <person name="Riesgo A."/>
            <person name="Vervoort M."/>
            <person name="Leys S.P."/>
            <person name="Kodjabachian L."/>
            <person name="Le Bivic A."/>
            <person name="Borchiellini C."/>
            <person name="Claverie J.M."/>
            <person name="Renard E."/>
        </authorList>
    </citation>
    <scope>NUCLEOTIDE SEQUENCE [LARGE SCALE GENOMIC DNA]</scope>
    <source>
        <strain evidence="2">SPO-2</strain>
    </source>
</reference>
<dbReference type="InterPro" id="IPR049342">
    <property type="entry name" value="TRAF1-6_MATH_dom"/>
</dbReference>
<dbReference type="Gene3D" id="2.60.210.10">
    <property type="entry name" value="Apoptosis, Tumor Necrosis Factor Receptor Associated Protein 2, Chain A"/>
    <property type="match status" value="1"/>
</dbReference>